<accession>A0A763UNH1</accession>
<dbReference type="RefSeq" id="WP_262944247.1">
    <property type="nucleotide sequence ID" value="NZ_JAFNKJ010000006.1"/>
</dbReference>
<organism evidence="2">
    <name type="scientific">Salmonella enterica</name>
    <name type="common">Salmonella choleraesuis</name>
    <dbReference type="NCBI Taxonomy" id="28901"/>
    <lineage>
        <taxon>Bacteria</taxon>
        <taxon>Pseudomonadati</taxon>
        <taxon>Pseudomonadota</taxon>
        <taxon>Gammaproteobacteria</taxon>
        <taxon>Enterobacterales</taxon>
        <taxon>Enterobacteriaceae</taxon>
        <taxon>Salmonella</taxon>
    </lineage>
</organism>
<evidence type="ECO:0000256" key="1">
    <source>
        <dbReference type="SAM" id="SignalP"/>
    </source>
</evidence>
<keyword evidence="1" id="KW-0732">Signal</keyword>
<comment type="caution">
    <text evidence="2">The sequence shown here is derived from an EMBL/GenBank/DDBJ whole genome shotgun (WGS) entry which is preliminary data.</text>
</comment>
<dbReference type="EMBL" id="DAAYKN010000013">
    <property type="protein sequence ID" value="HAG4603572.1"/>
    <property type="molecule type" value="Genomic_DNA"/>
</dbReference>
<reference evidence="2" key="2">
    <citation type="submission" date="2020-02" db="EMBL/GenBank/DDBJ databases">
        <authorList>
            <consortium name="NCBI Pathogen Detection Project"/>
        </authorList>
    </citation>
    <scope>NUCLEOTIDE SEQUENCE</scope>
    <source>
        <strain evidence="2">MA.AU150</strain>
    </source>
</reference>
<name>A0A763UNH1_SALER</name>
<sequence>MKIKFNKILVGFKLIASCLAISCVVFNYAFASWLPDNINYMLTPNWSAQGCTLNDQSKNGYVEYTCWDGGLQHWISRKEYMEMSYSGGPLYYTTGNGQIKRMDSVKVEWSIENNAGIQTGVTTVPINGTKTTILGGLLTVHLYGGVKLKFKIETPPVVTTVDQPGRLGAPSIPKFMFHWNWEYATGEWWDHGIHTFEPFIANAPYIAVTVAPGALYLKENESASVDIKVTSNVDNMWKQDADMTAITVEAVEPRSCPLTVQGYQMDIPGSVVTLQTKKVEDGVQAYTKVQTYGNGIPGEYVCNLILTSSLK</sequence>
<protein>
    <recommendedName>
        <fullName evidence="3">Fimbrial protein</fullName>
    </recommendedName>
</protein>
<feature type="chain" id="PRO_5028362169" description="Fimbrial protein" evidence="1">
    <location>
        <begin position="32"/>
        <end position="311"/>
    </location>
</feature>
<feature type="signal peptide" evidence="1">
    <location>
        <begin position="1"/>
        <end position="31"/>
    </location>
</feature>
<dbReference type="AlphaFoldDB" id="A0A763UNH1"/>
<evidence type="ECO:0000313" key="2">
    <source>
        <dbReference type="EMBL" id="HAG4603572.1"/>
    </source>
</evidence>
<gene>
    <name evidence="2" type="ORF">G8410_004068</name>
</gene>
<evidence type="ECO:0008006" key="3">
    <source>
        <dbReference type="Google" id="ProtNLM"/>
    </source>
</evidence>
<reference evidence="2" key="1">
    <citation type="journal article" date="2018" name="Genome Biol.">
        <title>SKESA: strategic k-mer extension for scrupulous assemblies.</title>
        <authorList>
            <person name="Souvorov A."/>
            <person name="Agarwala R."/>
            <person name="Lipman D.J."/>
        </authorList>
    </citation>
    <scope>NUCLEOTIDE SEQUENCE</scope>
    <source>
        <strain evidence="2">MA.AU150</strain>
    </source>
</reference>
<proteinExistence type="predicted"/>